<comment type="caution">
    <text evidence="3">The sequence shown here is derived from an EMBL/GenBank/DDBJ whole genome shotgun (WGS) entry which is preliminary data.</text>
</comment>
<accession>T1CGF8</accession>
<reference evidence="3" key="2">
    <citation type="journal article" date="2014" name="ISME J.">
        <title>Microbial stratification in low pH oxic and suboxic macroscopic growths along an acid mine drainage.</title>
        <authorList>
            <person name="Mendez-Garcia C."/>
            <person name="Mesa V."/>
            <person name="Sprenger R.R."/>
            <person name="Richter M."/>
            <person name="Diez M.S."/>
            <person name="Solano J."/>
            <person name="Bargiela R."/>
            <person name="Golyshina O.V."/>
            <person name="Manteca A."/>
            <person name="Ramos J.L."/>
            <person name="Gallego J.R."/>
            <person name="Llorente I."/>
            <person name="Martins Dos Santos V.A."/>
            <person name="Jensen O.N."/>
            <person name="Pelaez A.I."/>
            <person name="Sanchez J."/>
            <person name="Ferrer M."/>
        </authorList>
    </citation>
    <scope>NUCLEOTIDE SEQUENCE</scope>
</reference>
<dbReference type="GO" id="GO:0015977">
    <property type="term" value="P:carbon fixation"/>
    <property type="evidence" value="ECO:0007669"/>
    <property type="project" value="InterPro"/>
</dbReference>
<protein>
    <submittedName>
        <fullName evidence="3">Protein containing Ribulose bisphosphate carboxylase, large subunit</fullName>
    </submittedName>
</protein>
<sequence>TPGQYFAWVAYDLILFEEGSIANMTASLIGNVFSFKPLKAARLEDIRIPVAYIKTFKGPPTGLVAERERLDKYGRPLLGATTKPKLGLSGRNYGRVIYEGL</sequence>
<dbReference type="InterPro" id="IPR000685">
    <property type="entry name" value="RuBisCO_lsu_C"/>
</dbReference>
<organism evidence="3">
    <name type="scientific">mine drainage metagenome</name>
    <dbReference type="NCBI Taxonomy" id="410659"/>
    <lineage>
        <taxon>unclassified sequences</taxon>
        <taxon>metagenomes</taxon>
        <taxon>ecological metagenomes</taxon>
    </lineage>
</organism>
<evidence type="ECO:0000259" key="1">
    <source>
        <dbReference type="Pfam" id="PF00016"/>
    </source>
</evidence>
<feature type="non-terminal residue" evidence="3">
    <location>
        <position position="101"/>
    </location>
</feature>
<dbReference type="Gene3D" id="3.20.20.110">
    <property type="entry name" value="Ribulose bisphosphate carboxylase, large subunit, C-terminal domain"/>
    <property type="match status" value="1"/>
</dbReference>
<dbReference type="Gene3D" id="3.30.70.150">
    <property type="entry name" value="RuBisCO large subunit, N-terminal domain"/>
    <property type="match status" value="1"/>
</dbReference>
<feature type="domain" description="Ribulose bisphosphate carboxylase large subunit C-terminal" evidence="1">
    <location>
        <begin position="63"/>
        <end position="100"/>
    </location>
</feature>
<evidence type="ECO:0000313" key="3">
    <source>
        <dbReference type="EMBL" id="EQD66150.1"/>
    </source>
</evidence>
<gene>
    <name evidence="3" type="ORF">B1A_08244</name>
</gene>
<dbReference type="EMBL" id="AUZX01005896">
    <property type="protein sequence ID" value="EQD66150.1"/>
    <property type="molecule type" value="Genomic_DNA"/>
</dbReference>
<dbReference type="PANTHER" id="PTHR42704:SF17">
    <property type="entry name" value="RIBULOSE BISPHOSPHATE CARBOXYLASE LARGE CHAIN"/>
    <property type="match status" value="1"/>
</dbReference>
<dbReference type="Pfam" id="PF00016">
    <property type="entry name" value="RuBisCO_large"/>
    <property type="match status" value="1"/>
</dbReference>
<name>T1CGF8_9ZZZZ</name>
<evidence type="ECO:0000259" key="2">
    <source>
        <dbReference type="Pfam" id="PF02788"/>
    </source>
</evidence>
<dbReference type="SUPFAM" id="SSF54966">
    <property type="entry name" value="RuBisCO, large subunit, small (N-terminal) domain"/>
    <property type="match status" value="1"/>
</dbReference>
<dbReference type="GO" id="GO:0000287">
    <property type="term" value="F:magnesium ion binding"/>
    <property type="evidence" value="ECO:0007669"/>
    <property type="project" value="InterPro"/>
</dbReference>
<dbReference type="SUPFAM" id="SSF51649">
    <property type="entry name" value="RuBisCo, C-terminal domain"/>
    <property type="match status" value="1"/>
</dbReference>
<dbReference type="InterPro" id="IPR036422">
    <property type="entry name" value="RuBisCO_lsu_N_sf"/>
</dbReference>
<dbReference type="InterPro" id="IPR033966">
    <property type="entry name" value="RuBisCO"/>
</dbReference>
<feature type="non-terminal residue" evidence="3">
    <location>
        <position position="1"/>
    </location>
</feature>
<dbReference type="InterPro" id="IPR017443">
    <property type="entry name" value="RuBisCO_lsu_fd_N"/>
</dbReference>
<dbReference type="InterPro" id="IPR036376">
    <property type="entry name" value="RuBisCO_lsu_C_sf"/>
</dbReference>
<feature type="domain" description="Ribulose bisphosphate carboxylase large subunit ferrodoxin-like N-terminal" evidence="2">
    <location>
        <begin position="3"/>
        <end position="52"/>
    </location>
</feature>
<dbReference type="GO" id="GO:0016984">
    <property type="term" value="F:ribulose-bisphosphate carboxylase activity"/>
    <property type="evidence" value="ECO:0007669"/>
    <property type="project" value="InterPro"/>
</dbReference>
<proteinExistence type="predicted"/>
<reference evidence="3" key="1">
    <citation type="submission" date="2013-08" db="EMBL/GenBank/DDBJ databases">
        <authorList>
            <person name="Mendez C."/>
            <person name="Richter M."/>
            <person name="Ferrer M."/>
            <person name="Sanchez J."/>
        </authorList>
    </citation>
    <scope>NUCLEOTIDE SEQUENCE</scope>
</reference>
<dbReference type="PANTHER" id="PTHR42704">
    <property type="entry name" value="RIBULOSE BISPHOSPHATE CARBOXYLASE"/>
    <property type="match status" value="1"/>
</dbReference>
<dbReference type="AlphaFoldDB" id="T1CGF8"/>
<dbReference type="Pfam" id="PF02788">
    <property type="entry name" value="RuBisCO_large_N"/>
    <property type="match status" value="1"/>
</dbReference>